<comment type="caution">
    <text evidence="2">The sequence shown here is derived from an EMBL/GenBank/DDBJ whole genome shotgun (WGS) entry which is preliminary data.</text>
</comment>
<accession>A0A5R9J763</accession>
<keyword evidence="3" id="KW-1185">Reference proteome</keyword>
<sequence length="321" mass="35306">MTCAAAAVIVSRLADPAAHAQVPAAAVDLGPGQSQAALMREQPVPDAAPTPAWEEERGVEAYFRNWFRRVALAQSEQPGWVAALVAPPPFLVEQMRYDQYIEHLGNDASVQNFGVNKGLQLIPDTTEEIDINIPPYQQRQNKNPATGFGDWQFALFKQRLLSAGPNDGNYVLSGWITATAPIGASKFTNHVFFVNPNIGGGKGFGDFDIQATFGPSIPTSQSHLYGTSLVSNLVFQYRFEKVIWPEVEFNWTDWLNGTQHGGSNQVLMTVGAVLGKFTIHDRFGVALGVGYQFPLTPAFRTEPALLPVYQRNWIVSLRTPF</sequence>
<reference evidence="2 3" key="1">
    <citation type="submission" date="2019-05" db="EMBL/GenBank/DDBJ databases">
        <authorList>
            <person name="Pankratov T."/>
            <person name="Grouzdev D."/>
        </authorList>
    </citation>
    <scope>NUCLEOTIDE SEQUENCE [LARGE SCALE GENOMIC DNA]</scope>
    <source>
        <strain evidence="2 3">KEBCLARHB70R</strain>
    </source>
</reference>
<dbReference type="EMBL" id="VCDI01000003">
    <property type="protein sequence ID" value="TLU72347.1"/>
    <property type="molecule type" value="Genomic_DNA"/>
</dbReference>
<gene>
    <name evidence="2" type="ORF">FE263_09690</name>
</gene>
<evidence type="ECO:0000313" key="2">
    <source>
        <dbReference type="EMBL" id="TLU72347.1"/>
    </source>
</evidence>
<dbReference type="RefSeq" id="WP_138325809.1">
    <property type="nucleotide sequence ID" value="NZ_VCDI01000003.1"/>
</dbReference>
<feature type="signal peptide" evidence="1">
    <location>
        <begin position="1"/>
        <end position="20"/>
    </location>
</feature>
<dbReference type="Proteomes" id="UP000305654">
    <property type="component" value="Unassembled WGS sequence"/>
</dbReference>
<proteinExistence type="predicted"/>
<name>A0A5R9J763_9PROT</name>
<evidence type="ECO:0008006" key="4">
    <source>
        <dbReference type="Google" id="ProtNLM"/>
    </source>
</evidence>
<feature type="chain" id="PRO_5024448125" description="Transporter" evidence="1">
    <location>
        <begin position="21"/>
        <end position="321"/>
    </location>
</feature>
<organism evidence="2 3">
    <name type="scientific">Lichenicoccus roseus</name>
    <dbReference type="NCBI Taxonomy" id="2683649"/>
    <lineage>
        <taxon>Bacteria</taxon>
        <taxon>Pseudomonadati</taxon>
        <taxon>Pseudomonadota</taxon>
        <taxon>Alphaproteobacteria</taxon>
        <taxon>Acetobacterales</taxon>
        <taxon>Acetobacteraceae</taxon>
        <taxon>Lichenicoccus</taxon>
    </lineage>
</organism>
<dbReference type="OrthoDB" id="7261515at2"/>
<protein>
    <recommendedName>
        <fullName evidence="4">Transporter</fullName>
    </recommendedName>
</protein>
<evidence type="ECO:0000313" key="3">
    <source>
        <dbReference type="Proteomes" id="UP000305654"/>
    </source>
</evidence>
<keyword evidence="1" id="KW-0732">Signal</keyword>
<dbReference type="AlphaFoldDB" id="A0A5R9J763"/>
<evidence type="ECO:0000256" key="1">
    <source>
        <dbReference type="SAM" id="SignalP"/>
    </source>
</evidence>